<gene>
    <name evidence="2" type="ORF">PF001_g31342</name>
    <name evidence="1" type="ORF">PF007_g32181</name>
</gene>
<reference evidence="3 4" key="1">
    <citation type="submission" date="2018-08" db="EMBL/GenBank/DDBJ databases">
        <title>Genomic investigation of the strawberry pathogen Phytophthora fragariae indicates pathogenicity is determined by transcriptional variation in three key races.</title>
        <authorList>
            <person name="Adams T.M."/>
            <person name="Armitage A.D."/>
            <person name="Sobczyk M.K."/>
            <person name="Bates H.J."/>
            <person name="Dunwell J.M."/>
            <person name="Nellist C.F."/>
            <person name="Harrison R.J."/>
        </authorList>
    </citation>
    <scope>NUCLEOTIDE SEQUENCE [LARGE SCALE GENOMIC DNA]</scope>
    <source>
        <strain evidence="2 3">A4</strain>
        <strain evidence="1 4">NOV-71</strain>
    </source>
</reference>
<evidence type="ECO:0000313" key="1">
    <source>
        <dbReference type="EMBL" id="KAE9055837.1"/>
    </source>
</evidence>
<dbReference type="EMBL" id="QXGE01006935">
    <property type="protein sequence ID" value="KAE9264296.1"/>
    <property type="molecule type" value="Genomic_DNA"/>
</dbReference>
<organism evidence="1 4">
    <name type="scientific">Phytophthora fragariae</name>
    <dbReference type="NCBI Taxonomy" id="53985"/>
    <lineage>
        <taxon>Eukaryota</taxon>
        <taxon>Sar</taxon>
        <taxon>Stramenopiles</taxon>
        <taxon>Oomycota</taxon>
        <taxon>Peronosporomycetes</taxon>
        <taxon>Peronosporales</taxon>
        <taxon>Peronosporaceae</taxon>
        <taxon>Phytophthora</taxon>
    </lineage>
</organism>
<accession>A0A6A3PMM5</accession>
<dbReference type="AlphaFoldDB" id="A0A6A3PMM5"/>
<name>A0A6A3PMM5_9STRA</name>
<dbReference type="Proteomes" id="UP000441208">
    <property type="component" value="Unassembled WGS sequence"/>
</dbReference>
<comment type="caution">
    <text evidence="1">The sequence shown here is derived from an EMBL/GenBank/DDBJ whole genome shotgun (WGS) entry which is preliminary data.</text>
</comment>
<sequence length="52" mass="5696">MSSTRCRRRAIMALWRALFSARRFSLAARSAISRSASGIVDCSRSLGGTSFL</sequence>
<dbReference type="Proteomes" id="UP000437068">
    <property type="component" value="Unassembled WGS sequence"/>
</dbReference>
<proteinExistence type="predicted"/>
<evidence type="ECO:0000313" key="2">
    <source>
        <dbReference type="EMBL" id="KAE9264296.1"/>
    </source>
</evidence>
<protein>
    <submittedName>
        <fullName evidence="1">Uncharacterized protein</fullName>
    </submittedName>
</protein>
<evidence type="ECO:0000313" key="4">
    <source>
        <dbReference type="Proteomes" id="UP000441208"/>
    </source>
</evidence>
<evidence type="ECO:0000313" key="3">
    <source>
        <dbReference type="Proteomes" id="UP000437068"/>
    </source>
</evidence>
<dbReference type="EMBL" id="QXFZ01008319">
    <property type="protein sequence ID" value="KAE9055837.1"/>
    <property type="molecule type" value="Genomic_DNA"/>
</dbReference>